<evidence type="ECO:0000256" key="9">
    <source>
        <dbReference type="RuleBase" id="RU000461"/>
    </source>
</evidence>
<dbReference type="EMBL" id="JAMQYH010000001">
    <property type="protein sequence ID" value="KAJ1702394.1"/>
    <property type="molecule type" value="Genomic_DNA"/>
</dbReference>
<dbReference type="Pfam" id="PF00067">
    <property type="entry name" value="p450"/>
    <property type="match status" value="1"/>
</dbReference>
<dbReference type="GO" id="GO:0004497">
    <property type="term" value="F:monooxygenase activity"/>
    <property type="evidence" value="ECO:0007669"/>
    <property type="project" value="UniProtKB-KW"/>
</dbReference>
<evidence type="ECO:0000256" key="6">
    <source>
        <dbReference type="ARBA" id="ARBA00023004"/>
    </source>
</evidence>
<dbReference type="OrthoDB" id="755682at2759"/>
<evidence type="ECO:0000256" key="8">
    <source>
        <dbReference type="PIRSR" id="PIRSR602401-1"/>
    </source>
</evidence>
<dbReference type="PROSITE" id="PS00086">
    <property type="entry name" value="CYTOCHROME_P450"/>
    <property type="match status" value="1"/>
</dbReference>
<accession>A0A9Q0CZL1</accession>
<organism evidence="11 12">
    <name type="scientific">Rhynchospora breviuscula</name>
    <dbReference type="NCBI Taxonomy" id="2022672"/>
    <lineage>
        <taxon>Eukaryota</taxon>
        <taxon>Viridiplantae</taxon>
        <taxon>Streptophyta</taxon>
        <taxon>Embryophyta</taxon>
        <taxon>Tracheophyta</taxon>
        <taxon>Spermatophyta</taxon>
        <taxon>Magnoliopsida</taxon>
        <taxon>Liliopsida</taxon>
        <taxon>Poales</taxon>
        <taxon>Cyperaceae</taxon>
        <taxon>Cyperoideae</taxon>
        <taxon>Rhynchosporeae</taxon>
        <taxon>Rhynchospora</taxon>
    </lineage>
</organism>
<comment type="similarity">
    <text evidence="2 9">Belongs to the cytochrome P450 family.</text>
</comment>
<dbReference type="InterPro" id="IPR001128">
    <property type="entry name" value="Cyt_P450"/>
</dbReference>
<keyword evidence="7 9" id="KW-0503">Monooxygenase</keyword>
<protein>
    <recommendedName>
        <fullName evidence="13">Cytochrome P450</fullName>
    </recommendedName>
</protein>
<keyword evidence="12" id="KW-1185">Reference proteome</keyword>
<keyword evidence="5 9" id="KW-0560">Oxidoreductase</keyword>
<evidence type="ECO:0000256" key="10">
    <source>
        <dbReference type="SAM" id="Phobius"/>
    </source>
</evidence>
<evidence type="ECO:0000256" key="7">
    <source>
        <dbReference type="ARBA" id="ARBA00023033"/>
    </source>
</evidence>
<dbReference type="GO" id="GO:0020037">
    <property type="term" value="F:heme binding"/>
    <property type="evidence" value="ECO:0007669"/>
    <property type="project" value="InterPro"/>
</dbReference>
<dbReference type="PANTHER" id="PTHR47955:SF19">
    <property type="entry name" value="CYTOCHROME P450 71A9-LIKE ISOFORM X1"/>
    <property type="match status" value="1"/>
</dbReference>
<name>A0A9Q0CZL1_9POAL</name>
<keyword evidence="10" id="KW-0812">Transmembrane</keyword>
<dbReference type="InterPro" id="IPR017972">
    <property type="entry name" value="Cyt_P450_CS"/>
</dbReference>
<dbReference type="InterPro" id="IPR002401">
    <property type="entry name" value="Cyt_P450_E_grp-I"/>
</dbReference>
<evidence type="ECO:0000313" key="11">
    <source>
        <dbReference type="EMBL" id="KAJ1702394.1"/>
    </source>
</evidence>
<evidence type="ECO:0000256" key="3">
    <source>
        <dbReference type="ARBA" id="ARBA00022617"/>
    </source>
</evidence>
<dbReference type="InterPro" id="IPR036396">
    <property type="entry name" value="Cyt_P450_sf"/>
</dbReference>
<evidence type="ECO:0000256" key="1">
    <source>
        <dbReference type="ARBA" id="ARBA00001971"/>
    </source>
</evidence>
<proteinExistence type="inferred from homology"/>
<gene>
    <name evidence="11" type="ORF">LUZ63_002173</name>
</gene>
<evidence type="ECO:0000256" key="2">
    <source>
        <dbReference type="ARBA" id="ARBA00010617"/>
    </source>
</evidence>
<dbReference type="Gene3D" id="1.10.630.10">
    <property type="entry name" value="Cytochrome P450"/>
    <property type="match status" value="1"/>
</dbReference>
<dbReference type="GO" id="GO:0005506">
    <property type="term" value="F:iron ion binding"/>
    <property type="evidence" value="ECO:0007669"/>
    <property type="project" value="InterPro"/>
</dbReference>
<keyword evidence="4 8" id="KW-0479">Metal-binding</keyword>
<dbReference type="PRINTS" id="PR00385">
    <property type="entry name" value="P450"/>
</dbReference>
<comment type="caution">
    <text evidence="11">The sequence shown here is derived from an EMBL/GenBank/DDBJ whole genome shotgun (WGS) entry which is preliminary data.</text>
</comment>
<dbReference type="AlphaFoldDB" id="A0A9Q0CZL1"/>
<evidence type="ECO:0000256" key="5">
    <source>
        <dbReference type="ARBA" id="ARBA00023002"/>
    </source>
</evidence>
<keyword evidence="10" id="KW-0472">Membrane</keyword>
<keyword evidence="3 8" id="KW-0349">Heme</keyword>
<reference evidence="11" key="1">
    <citation type="journal article" date="2022" name="Cell">
        <title>Repeat-based holocentromeres influence genome architecture and karyotype evolution.</title>
        <authorList>
            <person name="Hofstatter P.G."/>
            <person name="Thangavel G."/>
            <person name="Lux T."/>
            <person name="Neumann P."/>
            <person name="Vondrak T."/>
            <person name="Novak P."/>
            <person name="Zhang M."/>
            <person name="Costa L."/>
            <person name="Castellani M."/>
            <person name="Scott A."/>
            <person name="Toegelov H."/>
            <person name="Fuchs J."/>
            <person name="Mata-Sucre Y."/>
            <person name="Dias Y."/>
            <person name="Vanzela A.L.L."/>
            <person name="Huettel B."/>
            <person name="Almeida C.C.S."/>
            <person name="Simkova H."/>
            <person name="Souza G."/>
            <person name="Pedrosa-Harand A."/>
            <person name="Macas J."/>
            <person name="Mayer K.F.X."/>
            <person name="Houben A."/>
            <person name="Marques A."/>
        </authorList>
    </citation>
    <scope>NUCLEOTIDE SEQUENCE</scope>
    <source>
        <strain evidence="11">RhyBre1mFocal</strain>
    </source>
</reference>
<dbReference type="Proteomes" id="UP001151287">
    <property type="component" value="Unassembled WGS sequence"/>
</dbReference>
<dbReference type="FunFam" id="1.10.630.10:FF:000011">
    <property type="entry name" value="Cytochrome P450 83B1"/>
    <property type="match status" value="1"/>
</dbReference>
<dbReference type="PRINTS" id="PR00463">
    <property type="entry name" value="EP450I"/>
</dbReference>
<keyword evidence="10" id="KW-1133">Transmembrane helix</keyword>
<feature type="transmembrane region" description="Helical" evidence="10">
    <location>
        <begin position="6"/>
        <end position="27"/>
    </location>
</feature>
<dbReference type="CDD" id="cd11072">
    <property type="entry name" value="CYP71-like"/>
    <property type="match status" value="1"/>
</dbReference>
<evidence type="ECO:0000256" key="4">
    <source>
        <dbReference type="ARBA" id="ARBA00022723"/>
    </source>
</evidence>
<keyword evidence="6 8" id="KW-0408">Iron</keyword>
<feature type="binding site" description="axial binding residue" evidence="8">
    <location>
        <position position="443"/>
    </location>
    <ligand>
        <name>heme</name>
        <dbReference type="ChEBI" id="CHEBI:30413"/>
    </ligand>
    <ligandPart>
        <name>Fe</name>
        <dbReference type="ChEBI" id="CHEBI:18248"/>
    </ligandPart>
</feature>
<dbReference type="PANTHER" id="PTHR47955">
    <property type="entry name" value="CYTOCHROME P450 FAMILY 71 PROTEIN"/>
    <property type="match status" value="1"/>
</dbReference>
<evidence type="ECO:0000313" key="12">
    <source>
        <dbReference type="Proteomes" id="UP001151287"/>
    </source>
</evidence>
<dbReference type="SUPFAM" id="SSF48264">
    <property type="entry name" value="Cytochrome P450"/>
    <property type="match status" value="1"/>
</dbReference>
<evidence type="ECO:0008006" key="13">
    <source>
        <dbReference type="Google" id="ProtNLM"/>
    </source>
</evidence>
<comment type="cofactor">
    <cofactor evidence="1 8">
        <name>heme</name>
        <dbReference type="ChEBI" id="CHEBI:30413"/>
    </cofactor>
</comment>
<dbReference type="GO" id="GO:0016705">
    <property type="term" value="F:oxidoreductase activity, acting on paired donors, with incorporation or reduction of molecular oxygen"/>
    <property type="evidence" value="ECO:0007669"/>
    <property type="project" value="InterPro"/>
</dbReference>
<sequence>MALQLVSMLVVLFVLPLLSLLILHKLINKESTTHKQLNLPPGPKKLPLIGNLHQLGTNLHRSLHDLSLQYGPLMYLQLGQVPTVVVSCAALAKEVFRTHDLYSSSRPYHVAWEKLSYGKADVAFAVYGDSWRYLRKICMMELLGPKIVGSFQLARQEEVERTMIAIASKASASQNGEVDLTEEIFALSTNIICRLAFGRLYQNVADNFRSMLLEAQENFMLFFFADYLPMLGWVDVLTGKQRRLEQIFARLDRFYQKIIDEHLDRNKSDACGEDFVDVLLRLQRDEKRINLDQIKGVLMNVFVAGTDTSAATVEWAMTELMRHPEVLKKAQAEVRGIVGTKGKVEEGDTDQLHYLKCIVKEAMRLHPPSPLLVPRETTSHFKLDHYDIPAKTTVLINAWTIARDPSHWPCPDEFKPERFINEMSDPKGEEFNWIPFGEGRRICPGKNFSNKAVELMLANLLYSFDWSLPDGVTKESIDMSEGLGITVHRVVPLCLVPVGYQIDN</sequence>